<protein>
    <recommendedName>
        <fullName evidence="3">H/ACA ribonucleoprotein complex non-core subunit NAF1</fullName>
    </recommendedName>
</protein>
<feature type="compositionally biased region" description="Low complexity" evidence="9">
    <location>
        <begin position="37"/>
        <end position="46"/>
    </location>
</feature>
<reference evidence="10" key="1">
    <citation type="submission" date="2022-06" db="EMBL/GenBank/DDBJ databases">
        <authorList>
            <person name="Berger JAMES D."/>
            <person name="Berger JAMES D."/>
        </authorList>
    </citation>
    <scope>NUCLEOTIDE SEQUENCE [LARGE SCALE GENOMIC DNA]</scope>
</reference>
<dbReference type="InterPro" id="IPR009000">
    <property type="entry name" value="Transl_B-barrel_sf"/>
</dbReference>
<feature type="compositionally biased region" description="Polar residues" evidence="9">
    <location>
        <begin position="306"/>
        <end position="319"/>
    </location>
</feature>
<keyword evidence="5" id="KW-0698">rRNA processing</keyword>
<feature type="compositionally biased region" description="Polar residues" evidence="9">
    <location>
        <begin position="208"/>
        <end position="218"/>
    </location>
</feature>
<dbReference type="PANTHER" id="PTHR31633">
    <property type="entry name" value="H/ACA RIBONUCLEOPROTEIN COMPLEX NON-CORE SUBUNIT NAF1"/>
    <property type="match status" value="1"/>
</dbReference>
<dbReference type="GO" id="GO:0005634">
    <property type="term" value="C:nucleus"/>
    <property type="evidence" value="ECO:0007669"/>
    <property type="project" value="UniProtKB-SubCell"/>
</dbReference>
<evidence type="ECO:0000256" key="9">
    <source>
        <dbReference type="SAM" id="MobiDB-lite"/>
    </source>
</evidence>
<dbReference type="InterPro" id="IPR038664">
    <property type="entry name" value="Gar1/Naf1_Cbf5-bd_sf"/>
</dbReference>
<keyword evidence="7" id="KW-0694">RNA-binding</keyword>
<evidence type="ECO:0000256" key="6">
    <source>
        <dbReference type="ARBA" id="ARBA00022553"/>
    </source>
</evidence>
<accession>A0AA85JRM4</accession>
<feature type="compositionally biased region" description="Polar residues" evidence="9">
    <location>
        <begin position="342"/>
        <end position="351"/>
    </location>
</feature>
<organism evidence="10 12">
    <name type="scientific">Trichobilharzia regenti</name>
    <name type="common">Nasal bird schistosome</name>
    <dbReference type="NCBI Taxonomy" id="157069"/>
    <lineage>
        <taxon>Eukaryota</taxon>
        <taxon>Metazoa</taxon>
        <taxon>Spiralia</taxon>
        <taxon>Lophotrochozoa</taxon>
        <taxon>Platyhelminthes</taxon>
        <taxon>Trematoda</taxon>
        <taxon>Digenea</taxon>
        <taxon>Strigeidida</taxon>
        <taxon>Schistosomatoidea</taxon>
        <taxon>Schistosomatidae</taxon>
        <taxon>Trichobilharzia</taxon>
    </lineage>
</organism>
<evidence type="ECO:0000313" key="12">
    <source>
        <dbReference type="WBParaSite" id="TREG1_47160.2"/>
    </source>
</evidence>
<comment type="subcellular location">
    <subcellularLocation>
        <location evidence="1">Nucleus</location>
    </subcellularLocation>
</comment>
<dbReference type="WBParaSite" id="TREG1_47160.2">
    <property type="protein sequence ID" value="TREG1_47160.2"/>
    <property type="gene ID" value="TREG1_47160"/>
</dbReference>
<reference evidence="11 12" key="2">
    <citation type="submission" date="2023-11" db="UniProtKB">
        <authorList>
            <consortium name="WormBaseParasite"/>
        </authorList>
    </citation>
    <scope>IDENTIFICATION</scope>
</reference>
<keyword evidence="6" id="KW-0597">Phosphoprotein</keyword>
<dbReference type="Pfam" id="PF04410">
    <property type="entry name" value="Gar1"/>
    <property type="match status" value="1"/>
</dbReference>
<evidence type="ECO:0000256" key="4">
    <source>
        <dbReference type="ARBA" id="ARBA00022517"/>
    </source>
</evidence>
<evidence type="ECO:0000256" key="1">
    <source>
        <dbReference type="ARBA" id="ARBA00004123"/>
    </source>
</evidence>
<evidence type="ECO:0000313" key="11">
    <source>
        <dbReference type="WBParaSite" id="TREG1_47160.1"/>
    </source>
</evidence>
<evidence type="ECO:0000313" key="10">
    <source>
        <dbReference type="Proteomes" id="UP000050795"/>
    </source>
</evidence>
<feature type="region of interest" description="Disordered" evidence="9">
    <location>
        <begin position="1"/>
        <end position="55"/>
    </location>
</feature>
<dbReference type="InterPro" id="IPR007504">
    <property type="entry name" value="H/ACA_rnp_Gar1/Naf1"/>
</dbReference>
<dbReference type="GO" id="GO:0000493">
    <property type="term" value="P:box H/ACA snoRNP assembly"/>
    <property type="evidence" value="ECO:0007669"/>
    <property type="project" value="InterPro"/>
</dbReference>
<feature type="region of interest" description="Disordered" evidence="9">
    <location>
        <begin position="193"/>
        <end position="233"/>
    </location>
</feature>
<feature type="region of interest" description="Disordered" evidence="9">
    <location>
        <begin position="270"/>
        <end position="362"/>
    </location>
</feature>
<comment type="similarity">
    <text evidence="2">Belongs to the NAF1 family.</text>
</comment>
<dbReference type="InterPro" id="IPR040309">
    <property type="entry name" value="Naf1"/>
</dbReference>
<dbReference type="WBParaSite" id="TREG1_47160.1">
    <property type="protein sequence ID" value="TREG1_47160.1"/>
    <property type="gene ID" value="TREG1_47160"/>
</dbReference>
<evidence type="ECO:0000256" key="2">
    <source>
        <dbReference type="ARBA" id="ARBA00009801"/>
    </source>
</evidence>
<evidence type="ECO:0000256" key="7">
    <source>
        <dbReference type="ARBA" id="ARBA00022884"/>
    </source>
</evidence>
<dbReference type="SUPFAM" id="SSF50447">
    <property type="entry name" value="Translation proteins"/>
    <property type="match status" value="1"/>
</dbReference>
<evidence type="ECO:0000256" key="3">
    <source>
        <dbReference type="ARBA" id="ARBA00021438"/>
    </source>
</evidence>
<feature type="compositionally biased region" description="Polar residues" evidence="9">
    <location>
        <begin position="14"/>
        <end position="33"/>
    </location>
</feature>
<evidence type="ECO:0000256" key="8">
    <source>
        <dbReference type="ARBA" id="ARBA00023242"/>
    </source>
</evidence>
<dbReference type="Proteomes" id="UP000050795">
    <property type="component" value="Unassembled WGS sequence"/>
</dbReference>
<dbReference type="GO" id="GO:0001522">
    <property type="term" value="P:pseudouridine synthesis"/>
    <property type="evidence" value="ECO:0007669"/>
    <property type="project" value="InterPro"/>
</dbReference>
<keyword evidence="4" id="KW-0690">Ribosome biogenesis</keyword>
<name>A0AA85JRM4_TRIRE</name>
<feature type="compositionally biased region" description="Basic and acidic residues" evidence="9">
    <location>
        <begin position="325"/>
        <end position="340"/>
    </location>
</feature>
<dbReference type="Gene3D" id="2.40.10.230">
    <property type="entry name" value="Probable tRNA pseudouridine synthase domain"/>
    <property type="match status" value="1"/>
</dbReference>
<dbReference type="GO" id="GO:0003723">
    <property type="term" value="F:RNA binding"/>
    <property type="evidence" value="ECO:0007669"/>
    <property type="project" value="UniProtKB-KW"/>
</dbReference>
<dbReference type="AlphaFoldDB" id="A0AA85JRM4"/>
<keyword evidence="10" id="KW-1185">Reference proteome</keyword>
<proteinExistence type="inferred from homology"/>
<dbReference type="GO" id="GO:0006364">
    <property type="term" value="P:rRNA processing"/>
    <property type="evidence" value="ECO:0007669"/>
    <property type="project" value="UniProtKB-KW"/>
</dbReference>
<dbReference type="PANTHER" id="PTHR31633:SF1">
    <property type="entry name" value="H_ACA RIBONUCLEOPROTEIN COMPLEX NON-CORE SUBUNIT NAF1"/>
    <property type="match status" value="1"/>
</dbReference>
<evidence type="ECO:0000256" key="5">
    <source>
        <dbReference type="ARBA" id="ARBA00022552"/>
    </source>
</evidence>
<sequence length="439" mass="49265">MKLVAHLHMETESESTLPVNSLKDVNNRQNSPCTIHETSSSETSSDSEPEKIERPVFRKPKDPVFSVPSDYVLKSVADLTADVKTSLLGKVSQVFDDCVVVRSVGSAVVLDEGSALFLDDGRHLGEIYETFGPVRSPFYLVVLSESFCIRSQRPNKHITTTIDLTTTKLTECSEEVVIKNEEVDSAEVSVEITTNNNLDSVDNEHSENGSVNENCPTVSSSANSDTSNDNEEKKIANQSLKEVSVFYAPDMPELTLPVFYNKLVANNTKGSDASWVGNIEPPPEVLEFSDDEQEKQYKRKLKMKHSASTSVEPSSSYQKHINRSKNLDNKRGRSSLDPKGHQTPSSSSHQTRAPYPTQQQQQIQQVYNFTPSLQPYPVTQWNVHPNMQPQWHNSTYGATPVIQSPYFNIPQTLPQQYPFPYNMPTRPYQHNPWQPFAPS</sequence>
<dbReference type="GO" id="GO:0005732">
    <property type="term" value="C:sno(s)RNA-containing ribonucleoprotein complex"/>
    <property type="evidence" value="ECO:0007669"/>
    <property type="project" value="InterPro"/>
</dbReference>
<keyword evidence="8" id="KW-0539">Nucleus</keyword>